<feature type="disulfide bond" evidence="4">
    <location>
        <begin position="777"/>
        <end position="786"/>
    </location>
</feature>
<keyword evidence="3 5" id="KW-0067">ATP-binding</keyword>
<evidence type="ECO:0000313" key="10">
    <source>
        <dbReference type="EMBL" id="EFC43531.1"/>
    </source>
</evidence>
<dbReference type="Gene3D" id="3.30.200.20">
    <property type="entry name" value="Phosphorylase Kinase, domain 1"/>
    <property type="match status" value="1"/>
</dbReference>
<dbReference type="VEuPathDB" id="AmoebaDB:NAEGRDRAFT_68566"/>
<dbReference type="InParanoid" id="D2VI53"/>
<dbReference type="InterPro" id="IPR011042">
    <property type="entry name" value="6-blade_b-propeller_TolB-like"/>
</dbReference>
<feature type="domain" description="EGF-like" evidence="9">
    <location>
        <begin position="753"/>
        <end position="787"/>
    </location>
</feature>
<dbReference type="Gene3D" id="2.120.10.30">
    <property type="entry name" value="TolB, C-terminal domain"/>
    <property type="match status" value="5"/>
</dbReference>
<keyword evidence="6" id="KW-0472">Membrane</keyword>
<dbReference type="Pfam" id="PF25021">
    <property type="entry name" value="TEN_NHL"/>
    <property type="match status" value="1"/>
</dbReference>
<dbReference type="InterPro" id="IPR000742">
    <property type="entry name" value="EGF"/>
</dbReference>
<dbReference type="Pfam" id="PF01436">
    <property type="entry name" value="NHL"/>
    <property type="match status" value="3"/>
</dbReference>
<protein>
    <submittedName>
        <fullName evidence="10">Predicted protein</fullName>
    </submittedName>
</protein>
<keyword evidence="6" id="KW-1133">Transmembrane helix</keyword>
<dbReference type="Gene3D" id="1.10.510.10">
    <property type="entry name" value="Transferase(Phosphotransferase) domain 1"/>
    <property type="match status" value="1"/>
</dbReference>
<name>D2VI53_NAEGR</name>
<evidence type="ECO:0000313" key="11">
    <source>
        <dbReference type="Proteomes" id="UP000006671"/>
    </source>
</evidence>
<dbReference type="PROSITE" id="PS50011">
    <property type="entry name" value="PROTEIN_KINASE_DOM"/>
    <property type="match status" value="1"/>
</dbReference>
<dbReference type="InterPro" id="IPR008271">
    <property type="entry name" value="Ser/Thr_kinase_AS"/>
</dbReference>
<keyword evidence="6" id="KW-0812">Transmembrane</keyword>
<evidence type="ECO:0000256" key="4">
    <source>
        <dbReference type="PROSITE-ProRule" id="PRU00076"/>
    </source>
</evidence>
<dbReference type="eggNOG" id="KOG0589">
    <property type="taxonomic scope" value="Eukaryota"/>
</dbReference>
<dbReference type="eggNOG" id="KOG1225">
    <property type="taxonomic scope" value="Eukaryota"/>
</dbReference>
<dbReference type="PROSITE" id="PS00108">
    <property type="entry name" value="PROTEIN_KINASE_ST"/>
    <property type="match status" value="1"/>
</dbReference>
<dbReference type="SUPFAM" id="SSF101898">
    <property type="entry name" value="NHL repeat"/>
    <property type="match status" value="2"/>
</dbReference>
<dbReference type="Pfam" id="PF00069">
    <property type="entry name" value="Pkinase"/>
    <property type="match status" value="1"/>
</dbReference>
<organism evidence="11">
    <name type="scientific">Naegleria gruberi</name>
    <name type="common">Amoeba</name>
    <dbReference type="NCBI Taxonomy" id="5762"/>
    <lineage>
        <taxon>Eukaryota</taxon>
        <taxon>Discoba</taxon>
        <taxon>Heterolobosea</taxon>
        <taxon>Tetramitia</taxon>
        <taxon>Eutetramitia</taxon>
        <taxon>Vahlkampfiidae</taxon>
        <taxon>Naegleria</taxon>
    </lineage>
</organism>
<keyword evidence="7" id="KW-0732">Signal</keyword>
<proteinExistence type="predicted"/>
<dbReference type="CDD" id="cd00054">
    <property type="entry name" value="EGF_CA"/>
    <property type="match status" value="1"/>
</dbReference>
<dbReference type="SUPFAM" id="SSF56112">
    <property type="entry name" value="Protein kinase-like (PK-like)"/>
    <property type="match status" value="1"/>
</dbReference>
<comment type="caution">
    <text evidence="4">Lacks conserved residue(s) required for the propagation of feature annotation.</text>
</comment>
<feature type="binding site" evidence="5">
    <location>
        <position position="953"/>
    </location>
    <ligand>
        <name>ATP</name>
        <dbReference type="ChEBI" id="CHEBI:30616"/>
    </ligand>
</feature>
<dbReference type="RefSeq" id="XP_002676275.1">
    <property type="nucleotide sequence ID" value="XM_002676229.1"/>
</dbReference>
<dbReference type="PROSITE" id="PS00022">
    <property type="entry name" value="EGF_1"/>
    <property type="match status" value="1"/>
</dbReference>
<evidence type="ECO:0000256" key="1">
    <source>
        <dbReference type="ARBA" id="ARBA00022737"/>
    </source>
</evidence>
<evidence type="ECO:0000256" key="5">
    <source>
        <dbReference type="PROSITE-ProRule" id="PRU10141"/>
    </source>
</evidence>
<dbReference type="GO" id="GO:0004672">
    <property type="term" value="F:protein kinase activity"/>
    <property type="evidence" value="ECO:0007669"/>
    <property type="project" value="InterPro"/>
</dbReference>
<dbReference type="PANTHER" id="PTHR46388">
    <property type="entry name" value="NHL REPEAT-CONTAINING PROTEIN 2"/>
    <property type="match status" value="1"/>
</dbReference>
<feature type="transmembrane region" description="Helical" evidence="6">
    <location>
        <begin position="814"/>
        <end position="843"/>
    </location>
</feature>
<dbReference type="eggNOG" id="KOG4659">
    <property type="taxonomic scope" value="Eukaryota"/>
</dbReference>
<dbReference type="KEGG" id="ngr:NAEGRDRAFT_68566"/>
<dbReference type="InterPro" id="IPR000719">
    <property type="entry name" value="Prot_kinase_dom"/>
</dbReference>
<dbReference type="EMBL" id="GG738873">
    <property type="protein sequence ID" value="EFC43531.1"/>
    <property type="molecule type" value="Genomic_DNA"/>
</dbReference>
<dbReference type="GeneID" id="8862167"/>
<feature type="chain" id="PRO_5003038199" evidence="7">
    <location>
        <begin position="30"/>
        <end position="1182"/>
    </location>
</feature>
<dbReference type="Proteomes" id="UP000006671">
    <property type="component" value="Unassembled WGS sequence"/>
</dbReference>
<evidence type="ECO:0000256" key="2">
    <source>
        <dbReference type="ARBA" id="ARBA00022741"/>
    </source>
</evidence>
<dbReference type="InterPro" id="IPR056822">
    <property type="entry name" value="TEN_NHL"/>
</dbReference>
<feature type="signal peptide" evidence="7">
    <location>
        <begin position="1"/>
        <end position="29"/>
    </location>
</feature>
<feature type="domain" description="Protein kinase" evidence="8">
    <location>
        <begin position="923"/>
        <end position="1182"/>
    </location>
</feature>
<dbReference type="PANTHER" id="PTHR46388:SF2">
    <property type="entry name" value="NHL REPEAT-CONTAINING PROTEIN 2"/>
    <property type="match status" value="1"/>
</dbReference>
<reference evidence="10 11" key="1">
    <citation type="journal article" date="2010" name="Cell">
        <title>The genome of Naegleria gruberi illuminates early eukaryotic versatility.</title>
        <authorList>
            <person name="Fritz-Laylin L.K."/>
            <person name="Prochnik S.E."/>
            <person name="Ginger M.L."/>
            <person name="Dacks J.B."/>
            <person name="Carpenter M.L."/>
            <person name="Field M.C."/>
            <person name="Kuo A."/>
            <person name="Paredez A."/>
            <person name="Chapman J."/>
            <person name="Pham J."/>
            <person name="Shu S."/>
            <person name="Neupane R."/>
            <person name="Cipriano M."/>
            <person name="Mancuso J."/>
            <person name="Tu H."/>
            <person name="Salamov A."/>
            <person name="Lindquist E."/>
            <person name="Shapiro H."/>
            <person name="Lucas S."/>
            <person name="Grigoriev I.V."/>
            <person name="Cande W.Z."/>
            <person name="Fulton C."/>
            <person name="Rokhsar D.S."/>
            <person name="Dawson S.C."/>
        </authorList>
    </citation>
    <scope>NUCLEOTIDE SEQUENCE [LARGE SCALE GENOMIC DNA]</scope>
    <source>
        <strain evidence="10 11">NEG-M</strain>
    </source>
</reference>
<dbReference type="InterPro" id="IPR017441">
    <property type="entry name" value="Protein_kinase_ATP_BS"/>
</dbReference>
<dbReference type="OrthoDB" id="5337378at2759"/>
<dbReference type="InterPro" id="IPR001258">
    <property type="entry name" value="NHL_repeat"/>
</dbReference>
<sequence>MDKLKLNNTNSSTFLLPLLFLFHLVFLAAQPIVHGQSLYHVKTIAGSYPNGYNGDNIDATKAEIAIPDGLALSPSNNGDIFIVDKINCRVRQVVASSGKIKTIAGVGIPGSVTTTIATLARFNYPSALAFQNSDVMYLSDTNSHVIRKVILSSNLISTYAGQVGVPGSIGDDGVATNALLNTPGGIVISPVNNNLYIAETSNNKIRVVSYTDGIIRTFAGGGTDTSTVVQDATNAQLNFPTSIAISNSGEVYIGEYDKIRKVFNNGTSVVMFTTFELSGQTNTVNGMAISPITGALYVTVSDKVYMIQTNGVATLIAGSSYGYAGDNQLASNAMFRVTRGIAISSSGEIFISDGGNYRVRKINTNNIITTVAGTGSNLGYNGDNIEAVKAKLFGPESVAVAPNNEVIVADTRNYRLRKISLGGIITTITPSYISPRSPLVPNVGEYYFVDSSTVKYLISSSGIVITKAGSGTTGYNADNIPATSAHLNLPKGIARSTNGDLYITDSGNHRIRKVFFNQTIITVAGTGTSTYNGDGLLATSANINNPYGIVLTSNNEVIFSEYEGHRVRKILNDGTLITIAGTGVDGYSGENLSGVNSMLRYPAGLAILSNDELLISDSQNHAIRKLFKNGTLITIAGTAPLYGYNGENLHPLETQFYGPMGVALSADESKIFIADTSNGKVRAISFGCDLQNQCSGHGDCVMNNCSCYSGWRGSSDCSLFSCETLNACSGHGFCVSNNTCSCTSGWKGSLDCSLFSCDAVKNCSGNGTCTSSNGCSCLEGYSGLSCENRIVPPTYVSPLASKNGQVTTPVNSNIGLIVGLVVGLTLLVLLILLAIIVTICLIVKLKKKKSKPLVTKEKPIEMITTIDENVTQTANNSTSVTSDFPSDTFNNSLYQLSSNTSNTNTTTTSSTQNTDHSLLKDRYKIQQVIGQGAFGKCYLCLDSKKNDMPVAIKTISYDQSRHSKIIDECSKTLSYRHANLVEVYEFFEAQIIQSICIVMKFYEGDLEHALKDLKQDGKIVSEKMIISIMKQLGDGLNYLHQEKLIVHRDIKPRNIFYSKLDRELDEIQVVIGDYGEAKETGETQNSVAGTLQYMAPEVFSRKYSYSADIFSLGVSLIQAMANDSLDLNITAQLLYDKEEVVLDRTMEHLISRGYSEKLCNFIVTMVSKEPSMRPTSADIQNF</sequence>
<dbReference type="AlphaFoldDB" id="D2VI53"/>
<dbReference type="Gene3D" id="2.10.25.10">
    <property type="entry name" value="Laminin"/>
    <property type="match status" value="2"/>
</dbReference>
<evidence type="ECO:0000256" key="6">
    <source>
        <dbReference type="SAM" id="Phobius"/>
    </source>
</evidence>
<evidence type="ECO:0000256" key="3">
    <source>
        <dbReference type="ARBA" id="ARBA00022840"/>
    </source>
</evidence>
<dbReference type="SMART" id="SM00181">
    <property type="entry name" value="EGF"/>
    <property type="match status" value="3"/>
</dbReference>
<dbReference type="GO" id="GO:0005524">
    <property type="term" value="F:ATP binding"/>
    <property type="evidence" value="ECO:0007669"/>
    <property type="project" value="UniProtKB-UniRule"/>
</dbReference>
<evidence type="ECO:0000259" key="9">
    <source>
        <dbReference type="PROSITE" id="PS50026"/>
    </source>
</evidence>
<dbReference type="PROSITE" id="PS50026">
    <property type="entry name" value="EGF_3"/>
    <property type="match status" value="1"/>
</dbReference>
<evidence type="ECO:0000256" key="7">
    <source>
        <dbReference type="SAM" id="SignalP"/>
    </source>
</evidence>
<keyword evidence="11" id="KW-1185">Reference proteome</keyword>
<keyword evidence="4" id="KW-1015">Disulfide bond</keyword>
<keyword evidence="4" id="KW-0245">EGF-like domain</keyword>
<evidence type="ECO:0000259" key="8">
    <source>
        <dbReference type="PROSITE" id="PS50011"/>
    </source>
</evidence>
<gene>
    <name evidence="10" type="ORF">NAEGRDRAFT_68566</name>
</gene>
<dbReference type="PROSITE" id="PS01186">
    <property type="entry name" value="EGF_2"/>
    <property type="match status" value="1"/>
</dbReference>
<keyword evidence="1" id="KW-0677">Repeat</keyword>
<accession>D2VI53</accession>
<dbReference type="SMART" id="SM00220">
    <property type="entry name" value="S_TKc"/>
    <property type="match status" value="1"/>
</dbReference>
<dbReference type="PROSITE" id="PS00107">
    <property type="entry name" value="PROTEIN_KINASE_ATP"/>
    <property type="match status" value="1"/>
</dbReference>
<keyword evidence="2 5" id="KW-0547">Nucleotide-binding</keyword>
<dbReference type="InterPro" id="IPR011009">
    <property type="entry name" value="Kinase-like_dom_sf"/>
</dbReference>